<sequence>MHFIIFYYFGCDIRTCGAQKQVVVCYYIATLVGAKLVFPRASIDFGIYCSLGLIL</sequence>
<proteinExistence type="predicted"/>
<name>A0A7J7L207_9MAGN</name>
<gene>
    <name evidence="1" type="ORF">GIB67_016053</name>
</gene>
<evidence type="ECO:0000313" key="1">
    <source>
        <dbReference type="EMBL" id="KAF6136597.1"/>
    </source>
</evidence>
<accession>A0A7J7L207</accession>
<dbReference type="AlphaFoldDB" id="A0A7J7L207"/>
<protein>
    <submittedName>
        <fullName evidence="1">Uncharacterized protein</fullName>
    </submittedName>
</protein>
<organism evidence="1 2">
    <name type="scientific">Kingdonia uniflora</name>
    <dbReference type="NCBI Taxonomy" id="39325"/>
    <lineage>
        <taxon>Eukaryota</taxon>
        <taxon>Viridiplantae</taxon>
        <taxon>Streptophyta</taxon>
        <taxon>Embryophyta</taxon>
        <taxon>Tracheophyta</taxon>
        <taxon>Spermatophyta</taxon>
        <taxon>Magnoliopsida</taxon>
        <taxon>Ranunculales</taxon>
        <taxon>Circaeasteraceae</taxon>
        <taxon>Kingdonia</taxon>
    </lineage>
</organism>
<dbReference type="Proteomes" id="UP000541444">
    <property type="component" value="Unassembled WGS sequence"/>
</dbReference>
<keyword evidence="2" id="KW-1185">Reference proteome</keyword>
<evidence type="ECO:0000313" key="2">
    <source>
        <dbReference type="Proteomes" id="UP000541444"/>
    </source>
</evidence>
<comment type="caution">
    <text evidence="1">The sequence shown here is derived from an EMBL/GenBank/DDBJ whole genome shotgun (WGS) entry which is preliminary data.</text>
</comment>
<reference evidence="1 2" key="1">
    <citation type="journal article" date="2020" name="IScience">
        <title>Genome Sequencing of the Endangered Kingdonia uniflora (Circaeasteraceae, Ranunculales) Reveals Potential Mechanisms of Evolutionary Specialization.</title>
        <authorList>
            <person name="Sun Y."/>
            <person name="Deng T."/>
            <person name="Zhang A."/>
            <person name="Moore M.J."/>
            <person name="Landis J.B."/>
            <person name="Lin N."/>
            <person name="Zhang H."/>
            <person name="Zhang X."/>
            <person name="Huang J."/>
            <person name="Zhang X."/>
            <person name="Sun H."/>
            <person name="Wang H."/>
        </authorList>
    </citation>
    <scope>NUCLEOTIDE SEQUENCE [LARGE SCALE GENOMIC DNA]</scope>
    <source>
        <strain evidence="1">TB1705</strain>
        <tissue evidence="1">Leaf</tissue>
    </source>
</reference>
<dbReference type="EMBL" id="JACGCM010002686">
    <property type="protein sequence ID" value="KAF6136597.1"/>
    <property type="molecule type" value="Genomic_DNA"/>
</dbReference>